<organism evidence="3 4">
    <name type="scientific">Pelomonas cellulosilytica</name>
    <dbReference type="NCBI Taxonomy" id="2906762"/>
    <lineage>
        <taxon>Bacteria</taxon>
        <taxon>Pseudomonadati</taxon>
        <taxon>Pseudomonadota</taxon>
        <taxon>Betaproteobacteria</taxon>
        <taxon>Burkholderiales</taxon>
        <taxon>Sphaerotilaceae</taxon>
        <taxon>Roseateles</taxon>
    </lineage>
</organism>
<feature type="signal peptide" evidence="1">
    <location>
        <begin position="1"/>
        <end position="20"/>
    </location>
</feature>
<reference evidence="3 4" key="1">
    <citation type="submission" date="2021-12" db="EMBL/GenBank/DDBJ databases">
        <title>Genome seq of P8.</title>
        <authorList>
            <person name="Seo T."/>
        </authorList>
    </citation>
    <scope>NUCLEOTIDE SEQUENCE [LARGE SCALE GENOMIC DNA]</scope>
    <source>
        <strain evidence="3 4">P8</strain>
    </source>
</reference>
<feature type="domain" description="Peptidase S9 prolyl oligopeptidase catalytic" evidence="2">
    <location>
        <begin position="574"/>
        <end position="736"/>
    </location>
</feature>
<keyword evidence="1" id="KW-0732">Signal</keyword>
<dbReference type="Gene3D" id="2.120.10.30">
    <property type="entry name" value="TolB, C-terminal domain"/>
    <property type="match status" value="1"/>
</dbReference>
<dbReference type="SUPFAM" id="SSF53474">
    <property type="entry name" value="alpha/beta-Hydrolases"/>
    <property type="match status" value="1"/>
</dbReference>
<keyword evidence="4" id="KW-1185">Reference proteome</keyword>
<evidence type="ECO:0000313" key="3">
    <source>
        <dbReference type="EMBL" id="MCE4554641.1"/>
    </source>
</evidence>
<evidence type="ECO:0000256" key="1">
    <source>
        <dbReference type="SAM" id="SignalP"/>
    </source>
</evidence>
<dbReference type="InterPro" id="IPR029058">
    <property type="entry name" value="AB_hydrolase_fold"/>
</dbReference>
<proteinExistence type="predicted"/>
<gene>
    <name evidence="3" type="ORF">LXT13_09340</name>
</gene>
<dbReference type="InterPro" id="IPR011042">
    <property type="entry name" value="6-blade_b-propeller_TolB-like"/>
</dbReference>
<dbReference type="EMBL" id="JAJTWU010000003">
    <property type="protein sequence ID" value="MCE4554641.1"/>
    <property type="molecule type" value="Genomic_DNA"/>
</dbReference>
<dbReference type="InterPro" id="IPR001375">
    <property type="entry name" value="Peptidase_S9_cat"/>
</dbReference>
<protein>
    <submittedName>
        <fullName evidence="3">Prolyl oligopeptidase family serine peptidase</fullName>
    </submittedName>
</protein>
<dbReference type="SUPFAM" id="SSF82171">
    <property type="entry name" value="DPP6 N-terminal domain-like"/>
    <property type="match status" value="1"/>
</dbReference>
<dbReference type="Gene3D" id="3.40.50.1820">
    <property type="entry name" value="alpha/beta hydrolase"/>
    <property type="match status" value="1"/>
</dbReference>
<evidence type="ECO:0000259" key="2">
    <source>
        <dbReference type="Pfam" id="PF00326"/>
    </source>
</evidence>
<comment type="caution">
    <text evidence="3">The sequence shown here is derived from an EMBL/GenBank/DDBJ whole genome shotgun (WGS) entry which is preliminary data.</text>
</comment>
<feature type="chain" id="PRO_5045094605" evidence="1">
    <location>
        <begin position="21"/>
        <end position="784"/>
    </location>
</feature>
<dbReference type="Pfam" id="PF00326">
    <property type="entry name" value="Peptidase_S9"/>
    <property type="match status" value="1"/>
</dbReference>
<name>A0ABS8XV02_9BURK</name>
<dbReference type="Proteomes" id="UP001200741">
    <property type="component" value="Unassembled WGS sequence"/>
</dbReference>
<evidence type="ECO:0000313" key="4">
    <source>
        <dbReference type="Proteomes" id="UP001200741"/>
    </source>
</evidence>
<dbReference type="RefSeq" id="WP_233371655.1">
    <property type="nucleotide sequence ID" value="NZ_JAJTWU010000003.1"/>
</dbReference>
<sequence length="784" mass="87322">MRSLLLAPACALLWAAAAMAAAQPASGPTVRDIVEFTRLVQPESDDPEALRQLVSPDGRRAFIVTRKANVSADKNRYEIQLLSLDPGRLAAGRVTAPETVFSFDAEQDGNYADPALKQIRWVNDRTLAFLGRLKDGVRQAYRLDVHSRELNQLTHAATPVVSFALSNDMRRIVFAAQVANPPMQDGARSIVYGNQPFWTVKWGQQRLISQLRKYQFYVADVASTDGTLAAKLPRPLGEPFVEANVASPVADISPDGRWAVLPRYERDRTLEWSRQYPLLAEFVTRFAMATTEDPLRYFSGANVRTARRMVAWRLEDAMQQTIVDAPDDALPAAGQFRQDRLWQGQGTSLILAGTQLPIATKDTSPASSYVIEYWPDTDRWVKVAKLTGRLQRIYSSHGGVVVVDGGGRRWLQRMEGKGWEEVAAPNPKAGRAEAAWSLQLQQTLNTPPDLFAKGTEGQAVRLTTLNPQFHAATWGNMKPYAWRDSKERGWIGGLMGPEGFERQGRLPLVIQTYYYEPDNFYLDGPNVGVSPSAYAGRAFVRHGILVLGMDFRPQTGAEPPTDKVMRLRQFQDGVRAAVNALVKEGRVDPDRVGIIGWSTTGEQVLNLVTFTDIPIRAATSADGDISSLFAYSIAYGAEQWQHMEATNQGVPFGPARAEWIRNDPAMNTECVRAALRLEAYGVPVYGNYDIYTLLRRQYKPVEMVFIPGGFHMLSTPSDRMISLQGNLDWFRYWLKGEKRTSPSLPGETASSIQGQYDAWDQMAKMKAANDEKPLCARVAERGQS</sequence>
<accession>A0ABS8XV02</accession>